<evidence type="ECO:0000313" key="1">
    <source>
        <dbReference type="EMBL" id="MBB3891731.1"/>
    </source>
</evidence>
<dbReference type="RefSeq" id="WP_183773113.1">
    <property type="nucleotide sequence ID" value="NZ_JACIDK010000003.1"/>
</dbReference>
<evidence type="ECO:0000313" key="2">
    <source>
        <dbReference type="Proteomes" id="UP000530564"/>
    </source>
</evidence>
<dbReference type="EMBL" id="JACIDK010000003">
    <property type="protein sequence ID" value="MBB3891731.1"/>
    <property type="molecule type" value="Genomic_DNA"/>
</dbReference>
<organism evidence="1 2">
    <name type="scientific">Phenylobacterium haematophilum</name>
    <dbReference type="NCBI Taxonomy" id="98513"/>
    <lineage>
        <taxon>Bacteria</taxon>
        <taxon>Pseudomonadati</taxon>
        <taxon>Pseudomonadota</taxon>
        <taxon>Alphaproteobacteria</taxon>
        <taxon>Caulobacterales</taxon>
        <taxon>Caulobacteraceae</taxon>
        <taxon>Phenylobacterium</taxon>
    </lineage>
</organism>
<keyword evidence="2" id="KW-1185">Reference proteome</keyword>
<protein>
    <submittedName>
        <fullName evidence="1">Uncharacterized protein</fullName>
    </submittedName>
</protein>
<reference evidence="1 2" key="1">
    <citation type="submission" date="2020-08" db="EMBL/GenBank/DDBJ databases">
        <title>Genomic Encyclopedia of Type Strains, Phase IV (KMG-IV): sequencing the most valuable type-strain genomes for metagenomic binning, comparative biology and taxonomic classification.</title>
        <authorList>
            <person name="Goeker M."/>
        </authorList>
    </citation>
    <scope>NUCLEOTIDE SEQUENCE [LARGE SCALE GENOMIC DNA]</scope>
    <source>
        <strain evidence="1 2">DSM 21793</strain>
    </source>
</reference>
<dbReference type="Proteomes" id="UP000530564">
    <property type="component" value="Unassembled WGS sequence"/>
</dbReference>
<accession>A0A840A2K6</accession>
<gene>
    <name evidence="1" type="ORF">GGQ61_002459</name>
</gene>
<proteinExistence type="predicted"/>
<sequence length="152" mass="16320">MSWELVGAMLVEVARGRGGFGALRTWFGVAPYASSQDDELRAIAQMAGYALEAPDAFIELSADEARDALAFFAADNMVMPRGRPASAEAVQALAKGIERLGPQARFFSNGRWHEYAKSSAFSSYAISNATFDGGLIGTNGEVAFIVWAEEDD</sequence>
<dbReference type="AlphaFoldDB" id="A0A840A2K6"/>
<comment type="caution">
    <text evidence="1">The sequence shown here is derived from an EMBL/GenBank/DDBJ whole genome shotgun (WGS) entry which is preliminary data.</text>
</comment>
<name>A0A840A2K6_9CAUL</name>